<dbReference type="Pfam" id="PF09481">
    <property type="entry name" value="CRISPR_Cse1"/>
    <property type="match status" value="1"/>
</dbReference>
<name>A0ABU4N2T3_9ACTN</name>
<organism evidence="1 2">
    <name type="scientific">Streptomyces caniscabiei</name>
    <dbReference type="NCBI Taxonomy" id="2746961"/>
    <lineage>
        <taxon>Bacteria</taxon>
        <taxon>Bacillati</taxon>
        <taxon>Actinomycetota</taxon>
        <taxon>Actinomycetes</taxon>
        <taxon>Kitasatosporales</taxon>
        <taxon>Streptomycetaceae</taxon>
        <taxon>Streptomyces</taxon>
    </lineage>
</organism>
<dbReference type="RefSeq" id="WP_193383154.1">
    <property type="nucleotide sequence ID" value="NZ_JABXWF010000029.1"/>
</dbReference>
<dbReference type="EMBL" id="JARAWJ010000042">
    <property type="protein sequence ID" value="MDX3042814.1"/>
    <property type="molecule type" value="Genomic_DNA"/>
</dbReference>
<dbReference type="InterPro" id="IPR013381">
    <property type="entry name" value="CRISPR-assoc_prot_Cse1"/>
</dbReference>
<dbReference type="Proteomes" id="UP001282474">
    <property type="component" value="Unassembled WGS sequence"/>
</dbReference>
<evidence type="ECO:0000313" key="2">
    <source>
        <dbReference type="Proteomes" id="UP001282474"/>
    </source>
</evidence>
<keyword evidence="2" id="KW-1185">Reference proteome</keyword>
<gene>
    <name evidence="1" type="primary">casA</name>
    <name evidence="1" type="ORF">PV383_37405</name>
</gene>
<dbReference type="NCBIfam" id="TIGR02547">
    <property type="entry name" value="casA_cse1"/>
    <property type="match status" value="1"/>
</dbReference>
<comment type="caution">
    <text evidence="1">The sequence shown here is derived from an EMBL/GenBank/DDBJ whole genome shotgun (WGS) entry which is preliminary data.</text>
</comment>
<sequence length="516" mass="56036">MRAFIAADQPCVTLVFRRDADPEELAALVPGAEPGGRRGVGLRTALLAAHAVADLEVANPAVESMLRRLLTALAVRAGGLDVPDRDEWEERFDALLSAGRFDAGAVNTYFDRWRHRFDLYDPHRPFLQDPRLAAECSRQAPPGKLVMPRPSGSNQPWLDRTPQDVPVPSDEALGWLLAWRGYGPSGTGAQRRHGGVNSKNMKAAPLRALVSFHPLGGSLFTSLVLACPPPTGGEDPAQDLAPWEREELEDPLLPSPVCGPVSLLTGRSAHHVLLSADETGAETTGCWVAWATRTDLPAARDPFVIDRAKGGPVRASWRRSLLRDFDAFIHAKNPAAAGVKGQILPAWLSAFADLPEEVLDGLGPVRVRALGCHQEKQEKDEHWYAVTTPASIAAFLPSRHPQRAARVADTRRAAEGAAADLARALRTVWKHLAPGEKSCPWADEATAAYWDRAEALFWPAISHDSAEVPRFRGLALEIYDAITRPAAITPQGLHPVAQARTQLTHPRTPGRRAKAA</sequence>
<proteinExistence type="predicted"/>
<reference evidence="1 2" key="1">
    <citation type="journal article" date="2023" name="Microb. Genom.">
        <title>Mesoterricola silvestris gen. nov., sp. nov., Mesoterricola sediminis sp. nov., Geothrix oryzae sp. nov., Geothrix edaphica sp. nov., Geothrix rubra sp. nov., and Geothrix limicola sp. nov., six novel members of Acidobacteriota isolated from soils.</title>
        <authorList>
            <person name="Weisberg A.J."/>
            <person name="Pearce E."/>
            <person name="Kramer C.G."/>
            <person name="Chang J.H."/>
            <person name="Clarke C.R."/>
        </authorList>
    </citation>
    <scope>NUCLEOTIDE SEQUENCE [LARGE SCALE GENOMIC DNA]</scope>
    <source>
        <strain evidence="1 2">NE20-4-1</strain>
    </source>
</reference>
<protein>
    <submittedName>
        <fullName evidence="1">Type I-E CRISPR-associated protein Cse1/CasA</fullName>
    </submittedName>
</protein>
<evidence type="ECO:0000313" key="1">
    <source>
        <dbReference type="EMBL" id="MDX3042814.1"/>
    </source>
</evidence>
<accession>A0ABU4N2T3</accession>